<organism evidence="8 9">
    <name type="scientific">Caldanaerobius fijiensis DSM 17918</name>
    <dbReference type="NCBI Taxonomy" id="1121256"/>
    <lineage>
        <taxon>Bacteria</taxon>
        <taxon>Bacillati</taxon>
        <taxon>Bacillota</taxon>
        <taxon>Clostridia</taxon>
        <taxon>Thermoanaerobacterales</taxon>
        <taxon>Thermoanaerobacteraceae</taxon>
        <taxon>Caldanaerobius</taxon>
    </lineage>
</organism>
<dbReference type="Gene3D" id="1.10.150.20">
    <property type="entry name" value="5' to 3' exonuclease, C-terminal subdomain"/>
    <property type="match status" value="1"/>
</dbReference>
<keyword evidence="2 6" id="KW-0227">DNA damage</keyword>
<dbReference type="GO" id="GO:0006281">
    <property type="term" value="P:DNA repair"/>
    <property type="evidence" value="ECO:0007669"/>
    <property type="project" value="UniProtKB-UniRule"/>
</dbReference>
<dbReference type="GO" id="GO:0009378">
    <property type="term" value="F:four-way junction helicase activity"/>
    <property type="evidence" value="ECO:0007669"/>
    <property type="project" value="InterPro"/>
</dbReference>
<proteinExistence type="inferred from homology"/>
<gene>
    <name evidence="6" type="primary">ruvA</name>
    <name evidence="8" type="ORF">SAMN02746089_00318</name>
</gene>
<comment type="subunit">
    <text evidence="6">Homotetramer. Forms an RuvA(8)-RuvB(12)-Holliday junction (HJ) complex. HJ DNA is sandwiched between 2 RuvA tetramers; dsDNA enters through RuvA and exits via RuvB. An RuvB hexamer assembles on each DNA strand where it exits the tetramer. Each RuvB hexamer is contacted by two RuvA subunits (via domain III) on 2 adjacent RuvB subunits; this complex drives branch migration. In the full resolvosome a probable DNA-RuvA(4)-RuvB(12)-RuvC(2) complex forms which resolves the HJ.</text>
</comment>
<keyword evidence="4 6" id="KW-0233">DNA recombination</keyword>
<comment type="domain">
    <text evidence="6">Has three domains with a flexible linker between the domains II and III and assumes an 'L' shape. Domain III is highly mobile and contacts RuvB.</text>
</comment>
<keyword evidence="8" id="KW-0547">Nucleotide-binding</keyword>
<evidence type="ECO:0000256" key="4">
    <source>
        <dbReference type="ARBA" id="ARBA00023172"/>
    </source>
</evidence>
<dbReference type="InterPro" id="IPR036267">
    <property type="entry name" value="RuvA_C_sf"/>
</dbReference>
<dbReference type="Pfam" id="PF07499">
    <property type="entry name" value="RuvA_C"/>
    <property type="match status" value="1"/>
</dbReference>
<dbReference type="GO" id="GO:0048476">
    <property type="term" value="C:Holliday junction resolvase complex"/>
    <property type="evidence" value="ECO:0007669"/>
    <property type="project" value="UniProtKB-UniRule"/>
</dbReference>
<dbReference type="InterPro" id="IPR003583">
    <property type="entry name" value="Hlx-hairpin-Hlx_DNA-bd_motif"/>
</dbReference>
<evidence type="ECO:0000256" key="5">
    <source>
        <dbReference type="ARBA" id="ARBA00023204"/>
    </source>
</evidence>
<dbReference type="Proteomes" id="UP000184088">
    <property type="component" value="Unassembled WGS sequence"/>
</dbReference>
<dbReference type="SUPFAM" id="SSF46929">
    <property type="entry name" value="DNA helicase RuvA subunit, C-terminal domain"/>
    <property type="match status" value="1"/>
</dbReference>
<sequence length="210" mass="23275">MLFVIVTAQEHIQIIILGFSGMFDYIWGQVVEIDDESVVVEVSGLGYQLYISKATAKMLNLGNTVKLYTYLHVRENEIKLFGFYDKNERRVFRSLISVSGIGPKVALNILSKYTPTEILTFIATDDVKSMTSIPGVGKKTAQRIIVELKDRVDKEDLISSVSSFGEATSEVVQALMALGFNKSEIAKVVDKIEGLEIDDAIKMALKELSG</sequence>
<dbReference type="GO" id="GO:0005737">
    <property type="term" value="C:cytoplasm"/>
    <property type="evidence" value="ECO:0007669"/>
    <property type="project" value="UniProtKB-SubCell"/>
</dbReference>
<dbReference type="GO" id="GO:0006310">
    <property type="term" value="P:DNA recombination"/>
    <property type="evidence" value="ECO:0007669"/>
    <property type="project" value="UniProtKB-UniRule"/>
</dbReference>
<dbReference type="AlphaFoldDB" id="A0A1M4TWW8"/>
<dbReference type="InterPro" id="IPR013849">
    <property type="entry name" value="DNA_helicase_Holl-junc_RuvA_I"/>
</dbReference>
<evidence type="ECO:0000256" key="3">
    <source>
        <dbReference type="ARBA" id="ARBA00023125"/>
    </source>
</evidence>
<dbReference type="InterPro" id="IPR012340">
    <property type="entry name" value="NA-bd_OB-fold"/>
</dbReference>
<dbReference type="SUPFAM" id="SSF50249">
    <property type="entry name" value="Nucleic acid-binding proteins"/>
    <property type="match status" value="1"/>
</dbReference>
<dbReference type="Pfam" id="PF14520">
    <property type="entry name" value="HHH_5"/>
    <property type="match status" value="1"/>
</dbReference>
<evidence type="ECO:0000256" key="6">
    <source>
        <dbReference type="HAMAP-Rule" id="MF_00031"/>
    </source>
</evidence>
<dbReference type="InterPro" id="IPR011114">
    <property type="entry name" value="RuvA_C"/>
</dbReference>
<feature type="domain" description="Helix-hairpin-helix DNA-binding motif class 1" evidence="7">
    <location>
        <begin position="128"/>
        <end position="147"/>
    </location>
</feature>
<comment type="caution">
    <text evidence="6">Lacks conserved residue(s) required for the propagation of feature annotation.</text>
</comment>
<dbReference type="InterPro" id="IPR000085">
    <property type="entry name" value="RuvA"/>
</dbReference>
<comment type="subcellular location">
    <subcellularLocation>
        <location evidence="6">Cytoplasm</location>
    </subcellularLocation>
</comment>
<evidence type="ECO:0000313" key="8">
    <source>
        <dbReference type="EMBL" id="SHE48975.1"/>
    </source>
</evidence>
<reference evidence="8 9" key="1">
    <citation type="submission" date="2016-11" db="EMBL/GenBank/DDBJ databases">
        <authorList>
            <person name="Jaros S."/>
            <person name="Januszkiewicz K."/>
            <person name="Wedrychowicz H."/>
        </authorList>
    </citation>
    <scope>NUCLEOTIDE SEQUENCE [LARGE SCALE GENOMIC DNA]</scope>
    <source>
        <strain evidence="8 9">DSM 17918</strain>
    </source>
</reference>
<dbReference type="SMART" id="SM00278">
    <property type="entry name" value="HhH1"/>
    <property type="match status" value="2"/>
</dbReference>
<keyword evidence="3 6" id="KW-0238">DNA-binding</keyword>
<dbReference type="GO" id="GO:0000400">
    <property type="term" value="F:four-way junction DNA binding"/>
    <property type="evidence" value="ECO:0007669"/>
    <property type="project" value="UniProtKB-UniRule"/>
</dbReference>
<keyword evidence="5 6" id="KW-0234">DNA repair</keyword>
<evidence type="ECO:0000256" key="2">
    <source>
        <dbReference type="ARBA" id="ARBA00022763"/>
    </source>
</evidence>
<evidence type="ECO:0000313" key="9">
    <source>
        <dbReference type="Proteomes" id="UP000184088"/>
    </source>
</evidence>
<keyword evidence="8" id="KW-0347">Helicase</keyword>
<keyword evidence="1 6" id="KW-0963">Cytoplasm</keyword>
<comment type="function">
    <text evidence="6">The RuvA-RuvB-RuvC complex processes Holliday junction (HJ) DNA during genetic recombination and DNA repair, while the RuvA-RuvB complex plays an important role in the rescue of blocked DNA replication forks via replication fork reversal (RFR). RuvA specifically binds to HJ cruciform DNA, conferring on it an open structure. The RuvB hexamer acts as an ATP-dependent pump, pulling dsDNA into and through the RuvAB complex. HJ branch migration allows RuvC to scan DNA until it finds its consensus sequence, where it cleaves and resolves the cruciform DNA.</text>
</comment>
<dbReference type="STRING" id="1121256.SAMN02746089_00318"/>
<keyword evidence="8" id="KW-0378">Hydrolase</keyword>
<keyword evidence="9" id="KW-1185">Reference proteome</keyword>
<dbReference type="HAMAP" id="MF_00031">
    <property type="entry name" value="DNA_HJ_migration_RuvA"/>
    <property type="match status" value="1"/>
</dbReference>
<feature type="region of interest" description="Domain III" evidence="6">
    <location>
        <begin position="169"/>
        <end position="210"/>
    </location>
</feature>
<dbReference type="Gene3D" id="2.40.50.140">
    <property type="entry name" value="Nucleic acid-binding proteins"/>
    <property type="match status" value="1"/>
</dbReference>
<accession>A0A1M4TWW8</accession>
<name>A0A1M4TWW8_9THEO</name>
<dbReference type="EMBL" id="FQVH01000002">
    <property type="protein sequence ID" value="SHE48975.1"/>
    <property type="molecule type" value="Genomic_DNA"/>
</dbReference>
<dbReference type="SUPFAM" id="SSF47781">
    <property type="entry name" value="RuvA domain 2-like"/>
    <property type="match status" value="1"/>
</dbReference>
<keyword evidence="8" id="KW-0067">ATP-binding</keyword>
<evidence type="ECO:0000259" key="7">
    <source>
        <dbReference type="SMART" id="SM00278"/>
    </source>
</evidence>
<dbReference type="InterPro" id="IPR010994">
    <property type="entry name" value="RuvA_2-like"/>
</dbReference>
<dbReference type="NCBIfam" id="TIGR00084">
    <property type="entry name" value="ruvA"/>
    <property type="match status" value="1"/>
</dbReference>
<comment type="similarity">
    <text evidence="6">Belongs to the RuvA family.</text>
</comment>
<dbReference type="CDD" id="cd14332">
    <property type="entry name" value="UBA_RuvA_C"/>
    <property type="match status" value="1"/>
</dbReference>
<dbReference type="Pfam" id="PF01330">
    <property type="entry name" value="RuvA_N"/>
    <property type="match status" value="1"/>
</dbReference>
<dbReference type="GO" id="GO:0009379">
    <property type="term" value="C:Holliday junction helicase complex"/>
    <property type="evidence" value="ECO:0007669"/>
    <property type="project" value="InterPro"/>
</dbReference>
<dbReference type="GO" id="GO:0005524">
    <property type="term" value="F:ATP binding"/>
    <property type="evidence" value="ECO:0007669"/>
    <property type="project" value="InterPro"/>
</dbReference>
<dbReference type="Gene3D" id="1.10.8.10">
    <property type="entry name" value="DNA helicase RuvA subunit, C-terminal domain"/>
    <property type="match status" value="1"/>
</dbReference>
<protein>
    <recommendedName>
        <fullName evidence="6">Holliday junction branch migration complex subunit RuvA</fullName>
    </recommendedName>
</protein>
<feature type="domain" description="Helix-hairpin-helix DNA-binding motif class 1" evidence="7">
    <location>
        <begin position="93"/>
        <end position="112"/>
    </location>
</feature>
<evidence type="ECO:0000256" key="1">
    <source>
        <dbReference type="ARBA" id="ARBA00022490"/>
    </source>
</evidence>